<proteinExistence type="predicted"/>
<dbReference type="Gene3D" id="3.40.140.10">
    <property type="entry name" value="Cytidine Deaminase, domain 2"/>
    <property type="match status" value="1"/>
</dbReference>
<reference evidence="2 3" key="1">
    <citation type="journal article" date="2016" name="Nat. Commun.">
        <title>Thousands of microbial genomes shed light on interconnected biogeochemical processes in an aquifer system.</title>
        <authorList>
            <person name="Anantharaman K."/>
            <person name="Brown C.T."/>
            <person name="Hug L.A."/>
            <person name="Sharon I."/>
            <person name="Castelle C.J."/>
            <person name="Probst A.J."/>
            <person name="Thomas B.C."/>
            <person name="Singh A."/>
            <person name="Wilkins M.J."/>
            <person name="Karaoz U."/>
            <person name="Brodie E.L."/>
            <person name="Williams K.H."/>
            <person name="Hubbard S.S."/>
            <person name="Banfield J.F."/>
        </authorList>
    </citation>
    <scope>NUCLEOTIDE SEQUENCE [LARGE SCALE GENOMIC DNA]</scope>
</reference>
<protein>
    <recommendedName>
        <fullName evidence="1">JAB1/MPN/MOV34 metalloenzyme domain-containing protein</fullName>
    </recommendedName>
</protein>
<name>A0A1F8EGA3_9BACT</name>
<feature type="domain" description="JAB1/MPN/MOV34 metalloenzyme" evidence="1">
    <location>
        <begin position="9"/>
        <end position="98"/>
    </location>
</feature>
<dbReference type="GO" id="GO:0008237">
    <property type="term" value="F:metallopeptidase activity"/>
    <property type="evidence" value="ECO:0007669"/>
    <property type="project" value="InterPro"/>
</dbReference>
<dbReference type="Proteomes" id="UP000177594">
    <property type="component" value="Unassembled WGS sequence"/>
</dbReference>
<dbReference type="Pfam" id="PF01398">
    <property type="entry name" value="JAB"/>
    <property type="match status" value="1"/>
</dbReference>
<sequence length="189" mass="21870">MDPPIVYIEKEPFLDMLFASVDTFRKECFGYILGSKPTRNNNCFKIVNVITVASTIKRANKEVRISKGCHERINKIFDKYPKEYPYIGWFHSHPEWGSIPGSHEMSDDDIQETIHSQSDVAVVIKISSRRRERLDWVLKTDGGIRGTFSDYVVDVNMYRIIQVENQNIPESLQIKAEAAIKVLNYANRK</sequence>
<organism evidence="2 3">
    <name type="scientific">Candidatus Yanofskybacteria bacterium RIFCSPHIGHO2_01_FULL_39_8b</name>
    <dbReference type="NCBI Taxonomy" id="1802659"/>
    <lineage>
        <taxon>Bacteria</taxon>
        <taxon>Candidatus Yanofskyibacteriota</taxon>
    </lineage>
</organism>
<evidence type="ECO:0000259" key="1">
    <source>
        <dbReference type="Pfam" id="PF01398"/>
    </source>
</evidence>
<dbReference type="SUPFAM" id="SSF102712">
    <property type="entry name" value="JAB1/MPN domain"/>
    <property type="match status" value="1"/>
</dbReference>
<evidence type="ECO:0000313" key="3">
    <source>
        <dbReference type="Proteomes" id="UP000177594"/>
    </source>
</evidence>
<comment type="caution">
    <text evidence="2">The sequence shown here is derived from an EMBL/GenBank/DDBJ whole genome shotgun (WGS) entry which is preliminary data.</text>
</comment>
<gene>
    <name evidence="2" type="ORF">A2817_03160</name>
</gene>
<dbReference type="AlphaFoldDB" id="A0A1F8EGA3"/>
<accession>A0A1F8EGA3</accession>
<dbReference type="EMBL" id="MGIZ01000008">
    <property type="protein sequence ID" value="OGM99854.1"/>
    <property type="molecule type" value="Genomic_DNA"/>
</dbReference>
<dbReference type="InterPro" id="IPR000555">
    <property type="entry name" value="JAMM/MPN+_dom"/>
</dbReference>
<evidence type="ECO:0000313" key="2">
    <source>
        <dbReference type="EMBL" id="OGM99854.1"/>
    </source>
</evidence>